<feature type="binding site" evidence="10">
    <location>
        <position position="261"/>
    </location>
    <ligand>
        <name>Zn(2+)</name>
        <dbReference type="ChEBI" id="CHEBI:29105"/>
    </ligand>
</feature>
<reference evidence="13 14" key="1">
    <citation type="submission" date="2012-07" db="EMBL/GenBank/DDBJ databases">
        <title>The Genome Sequence of Facklamia ignava CCUG 37419.</title>
        <authorList>
            <consortium name="The Broad Institute Genome Sequencing Platform"/>
            <person name="Earl A."/>
            <person name="Ward D."/>
            <person name="Feldgarden M."/>
            <person name="Gevers D."/>
            <person name="Huys G."/>
            <person name="Walker B."/>
            <person name="Young S.K."/>
            <person name="Zeng Q."/>
            <person name="Gargeya S."/>
            <person name="Fitzgerald M."/>
            <person name="Haas B."/>
            <person name="Abouelleil A."/>
            <person name="Alvarado L."/>
            <person name="Arachchi H.M."/>
            <person name="Berlin A.M."/>
            <person name="Chapman S.B."/>
            <person name="Goldberg J."/>
            <person name="Griggs A."/>
            <person name="Gujja S."/>
            <person name="Hansen M."/>
            <person name="Howarth C."/>
            <person name="Imamovic A."/>
            <person name="Larimer J."/>
            <person name="McCowen C."/>
            <person name="Montmayeur A."/>
            <person name="Murphy C."/>
            <person name="Neiman D."/>
            <person name="Pearson M."/>
            <person name="Priest M."/>
            <person name="Roberts A."/>
            <person name="Saif S."/>
            <person name="Shea T."/>
            <person name="Sisk P."/>
            <person name="Sykes S."/>
            <person name="Wortman J."/>
            <person name="Nusbaum C."/>
            <person name="Birren B."/>
        </authorList>
    </citation>
    <scope>NUCLEOTIDE SEQUENCE [LARGE SCALE GENOMIC DNA]</scope>
    <source>
        <strain evidence="13 14">CCUG 37419</strain>
    </source>
</reference>
<dbReference type="PROSITE" id="PS50936">
    <property type="entry name" value="ENGC_GTPASE"/>
    <property type="match status" value="1"/>
</dbReference>
<evidence type="ECO:0000256" key="3">
    <source>
        <dbReference type="ARBA" id="ARBA00022723"/>
    </source>
</evidence>
<dbReference type="GO" id="GO:0003924">
    <property type="term" value="F:GTPase activity"/>
    <property type="evidence" value="ECO:0007669"/>
    <property type="project" value="UniProtKB-UniRule"/>
</dbReference>
<keyword evidence="3 10" id="KW-0479">Metal-binding</keyword>
<dbReference type="PANTHER" id="PTHR32120">
    <property type="entry name" value="SMALL RIBOSOMAL SUBUNIT BIOGENESIS GTPASE RSGA"/>
    <property type="match status" value="1"/>
</dbReference>
<name>K1MPA4_9LACT</name>
<evidence type="ECO:0000256" key="8">
    <source>
        <dbReference type="ARBA" id="ARBA00022884"/>
    </source>
</evidence>
<dbReference type="EC" id="3.6.1.-" evidence="10"/>
<dbReference type="CDD" id="cd01854">
    <property type="entry name" value="YjeQ_EngC"/>
    <property type="match status" value="1"/>
</dbReference>
<dbReference type="EMBL" id="AGZE01000012">
    <property type="protein sequence ID" value="EKB58014.1"/>
    <property type="molecule type" value="Genomic_DNA"/>
</dbReference>
<evidence type="ECO:0000256" key="1">
    <source>
        <dbReference type="ARBA" id="ARBA00022490"/>
    </source>
</evidence>
<feature type="binding site" evidence="10">
    <location>
        <begin position="117"/>
        <end position="120"/>
    </location>
    <ligand>
        <name>GTP</name>
        <dbReference type="ChEBI" id="CHEBI:37565"/>
    </ligand>
</feature>
<dbReference type="GO" id="GO:0005525">
    <property type="term" value="F:GTP binding"/>
    <property type="evidence" value="ECO:0007669"/>
    <property type="project" value="UniProtKB-UniRule"/>
</dbReference>
<keyword evidence="14" id="KW-1185">Reference proteome</keyword>
<comment type="subcellular location">
    <subcellularLocation>
        <location evidence="10">Cytoplasm</location>
    </subcellularLocation>
</comment>
<dbReference type="Gene3D" id="2.40.50.140">
    <property type="entry name" value="Nucleic acid-binding proteins"/>
    <property type="match status" value="1"/>
</dbReference>
<evidence type="ECO:0000313" key="14">
    <source>
        <dbReference type="Proteomes" id="UP000005147"/>
    </source>
</evidence>
<keyword evidence="4 10" id="KW-0699">rRNA-binding</keyword>
<dbReference type="InterPro" id="IPR031944">
    <property type="entry name" value="RsgA_N"/>
</dbReference>
<dbReference type="eggNOG" id="COG1162">
    <property type="taxonomic scope" value="Bacteria"/>
</dbReference>
<evidence type="ECO:0000259" key="11">
    <source>
        <dbReference type="PROSITE" id="PS50936"/>
    </source>
</evidence>
<evidence type="ECO:0000259" key="12">
    <source>
        <dbReference type="PROSITE" id="PS51721"/>
    </source>
</evidence>
<dbReference type="SUPFAM" id="SSF50249">
    <property type="entry name" value="Nucleic acid-binding proteins"/>
    <property type="match status" value="1"/>
</dbReference>
<dbReference type="HOGENOM" id="CLU_033617_2_1_9"/>
<keyword evidence="2 10" id="KW-0690">Ribosome biogenesis</keyword>
<dbReference type="AlphaFoldDB" id="K1MPA4"/>
<feature type="binding site" evidence="10">
    <location>
        <position position="269"/>
    </location>
    <ligand>
        <name>Zn(2+)</name>
        <dbReference type="ChEBI" id="CHEBI:29105"/>
    </ligand>
</feature>
<accession>K1MPA4</accession>
<keyword evidence="5 10" id="KW-0547">Nucleotide-binding</keyword>
<dbReference type="InterPro" id="IPR004881">
    <property type="entry name" value="Ribosome_biogen_GTPase_RsgA"/>
</dbReference>
<dbReference type="Gene3D" id="3.40.50.300">
    <property type="entry name" value="P-loop containing nucleotide triphosphate hydrolases"/>
    <property type="match status" value="1"/>
</dbReference>
<feature type="domain" description="EngC GTPase" evidence="11">
    <location>
        <begin position="77"/>
        <end position="230"/>
    </location>
</feature>
<evidence type="ECO:0000256" key="10">
    <source>
        <dbReference type="HAMAP-Rule" id="MF_01820"/>
    </source>
</evidence>
<comment type="similarity">
    <text evidence="10">Belongs to the TRAFAC class YlqF/YawG GTPase family. RsgA subfamily.</text>
</comment>
<dbReference type="Proteomes" id="UP000005147">
    <property type="component" value="Unassembled WGS sequence"/>
</dbReference>
<dbReference type="GO" id="GO:0005737">
    <property type="term" value="C:cytoplasm"/>
    <property type="evidence" value="ECO:0007669"/>
    <property type="project" value="UniProtKB-SubCell"/>
</dbReference>
<feature type="binding site" evidence="10">
    <location>
        <position position="263"/>
    </location>
    <ligand>
        <name>Zn(2+)</name>
        <dbReference type="ChEBI" id="CHEBI:29105"/>
    </ligand>
</feature>
<dbReference type="Pfam" id="PF03193">
    <property type="entry name" value="RsgA_GTPase"/>
    <property type="match status" value="1"/>
</dbReference>
<sequence length="307" mass="35029">MRTQTGIIFQAKSGFYSIWSNGKTYISKPKGLFRHHQQSPLVGDIVTFEFDEKHPKSESRLIEIKERANEFIRPSIANVDEALVVMSLVEPDFSESLLDYYLVNAEQYGVKCQIILSKYDLLIDRVGQLAAQAQVEHIQSVYTQIGYPVEVFDNSQQTAQRIRANIHEGLYVVMGQSGVGKSTLLNALIPTAQIDTRPISDALNRGRHTTREVTLYPINQGLIADTPGFSAIDFDQIEVESLAHYFPEIDEAALYCKFRSCLHLKEPGCYVKEQVENQKISKSRYESYLSIAQRIMQRKPKYLRKNK</sequence>
<dbReference type="GO" id="GO:0042274">
    <property type="term" value="P:ribosomal small subunit biogenesis"/>
    <property type="evidence" value="ECO:0007669"/>
    <property type="project" value="UniProtKB-UniRule"/>
</dbReference>
<dbReference type="InterPro" id="IPR010914">
    <property type="entry name" value="RsgA_GTPase_dom"/>
</dbReference>
<comment type="subunit">
    <text evidence="10">Monomer. Associates with 30S ribosomal subunit, binds 16S rRNA.</text>
</comment>
<dbReference type="RefSeq" id="WP_006701138.1">
    <property type="nucleotide sequence ID" value="NZ_JH932300.1"/>
</dbReference>
<evidence type="ECO:0000256" key="4">
    <source>
        <dbReference type="ARBA" id="ARBA00022730"/>
    </source>
</evidence>
<feature type="binding site" evidence="10">
    <location>
        <begin position="175"/>
        <end position="183"/>
    </location>
    <ligand>
        <name>GTP</name>
        <dbReference type="ChEBI" id="CHEBI:37565"/>
    </ligand>
</feature>
<keyword evidence="9 10" id="KW-0342">GTP-binding</keyword>
<protein>
    <recommendedName>
        <fullName evidence="10">Small ribosomal subunit biogenesis GTPase RsgA</fullName>
        <ecNumber evidence="10">3.6.1.-</ecNumber>
    </recommendedName>
</protein>
<dbReference type="InterPro" id="IPR030378">
    <property type="entry name" value="G_CP_dom"/>
</dbReference>
<dbReference type="InterPro" id="IPR027417">
    <property type="entry name" value="P-loop_NTPase"/>
</dbReference>
<evidence type="ECO:0000256" key="5">
    <source>
        <dbReference type="ARBA" id="ARBA00022741"/>
    </source>
</evidence>
<dbReference type="PANTHER" id="PTHR32120:SF11">
    <property type="entry name" value="SMALL RIBOSOMAL SUBUNIT BIOGENESIS GTPASE RSGA 1, MITOCHONDRIAL-RELATED"/>
    <property type="match status" value="1"/>
</dbReference>
<feature type="domain" description="CP-type G" evidence="12">
    <location>
        <begin position="68"/>
        <end position="232"/>
    </location>
</feature>
<proteinExistence type="inferred from homology"/>
<keyword evidence="1 10" id="KW-0963">Cytoplasm</keyword>
<evidence type="ECO:0000256" key="2">
    <source>
        <dbReference type="ARBA" id="ARBA00022517"/>
    </source>
</evidence>
<evidence type="ECO:0000313" key="13">
    <source>
        <dbReference type="EMBL" id="EKB58014.1"/>
    </source>
</evidence>
<dbReference type="GO" id="GO:0046872">
    <property type="term" value="F:metal ion binding"/>
    <property type="evidence" value="ECO:0007669"/>
    <property type="project" value="UniProtKB-KW"/>
</dbReference>
<keyword evidence="8 10" id="KW-0694">RNA-binding</keyword>
<dbReference type="Gene3D" id="1.10.40.50">
    <property type="entry name" value="Probable gtpase engc, domain 3"/>
    <property type="match status" value="1"/>
</dbReference>
<gene>
    <name evidence="10" type="primary">rsgA</name>
    <name evidence="13" type="ORF">HMPREF9707_00474</name>
</gene>
<comment type="caution">
    <text evidence="13">The sequence shown here is derived from an EMBL/GenBank/DDBJ whole genome shotgun (WGS) entry which is preliminary data.</text>
</comment>
<dbReference type="GO" id="GO:0019843">
    <property type="term" value="F:rRNA binding"/>
    <property type="evidence" value="ECO:0007669"/>
    <property type="project" value="UniProtKB-KW"/>
</dbReference>
<dbReference type="PROSITE" id="PS51721">
    <property type="entry name" value="G_CP"/>
    <property type="match status" value="1"/>
</dbReference>
<comment type="function">
    <text evidence="10">One of several proteins that assist in the late maturation steps of the functional core of the 30S ribosomal subunit. Helps release RbfA from mature subunits. May play a role in the assembly of ribosomal proteins into the subunit. Circularly permuted GTPase that catalyzes slow GTP hydrolysis, GTPase activity is stimulated by the 30S ribosomal subunit.</text>
</comment>
<dbReference type="Pfam" id="PF16745">
    <property type="entry name" value="RsgA_N"/>
    <property type="match status" value="1"/>
</dbReference>
<dbReference type="PATRIC" id="fig|883112.3.peg.470"/>
<evidence type="ECO:0000256" key="7">
    <source>
        <dbReference type="ARBA" id="ARBA00022833"/>
    </source>
</evidence>
<keyword evidence="7 10" id="KW-0862">Zinc</keyword>
<keyword evidence="6 10" id="KW-0378">Hydrolase</keyword>
<dbReference type="SUPFAM" id="SSF52540">
    <property type="entry name" value="P-loop containing nucleoside triphosphate hydrolases"/>
    <property type="match status" value="1"/>
</dbReference>
<dbReference type="STRING" id="883112.HMPREF9707_00474"/>
<dbReference type="NCBIfam" id="TIGR00157">
    <property type="entry name" value="ribosome small subunit-dependent GTPase A"/>
    <property type="match status" value="1"/>
</dbReference>
<feature type="binding site" evidence="10">
    <location>
        <position position="256"/>
    </location>
    <ligand>
        <name>Zn(2+)</name>
        <dbReference type="ChEBI" id="CHEBI:29105"/>
    </ligand>
</feature>
<dbReference type="InterPro" id="IPR012340">
    <property type="entry name" value="NA-bd_OB-fold"/>
</dbReference>
<dbReference type="HAMAP" id="MF_01820">
    <property type="entry name" value="GTPase_RsgA"/>
    <property type="match status" value="1"/>
</dbReference>
<evidence type="ECO:0000256" key="6">
    <source>
        <dbReference type="ARBA" id="ARBA00022801"/>
    </source>
</evidence>
<evidence type="ECO:0000256" key="9">
    <source>
        <dbReference type="ARBA" id="ARBA00023134"/>
    </source>
</evidence>
<comment type="cofactor">
    <cofactor evidence="10">
        <name>Zn(2+)</name>
        <dbReference type="ChEBI" id="CHEBI:29105"/>
    </cofactor>
    <text evidence="10">Binds 1 zinc ion per subunit.</text>
</comment>
<organism evidence="13 14">
    <name type="scientific">Falseniella ignava CCUG 37419</name>
    <dbReference type="NCBI Taxonomy" id="883112"/>
    <lineage>
        <taxon>Bacteria</taxon>
        <taxon>Bacillati</taxon>
        <taxon>Bacillota</taxon>
        <taxon>Bacilli</taxon>
        <taxon>Lactobacillales</taxon>
        <taxon>Aerococcaceae</taxon>
        <taxon>Falseniella</taxon>
    </lineage>
</organism>